<dbReference type="SUPFAM" id="SSF54060">
    <property type="entry name" value="His-Me finger endonucleases"/>
    <property type="match status" value="1"/>
</dbReference>
<evidence type="ECO:0000256" key="9">
    <source>
        <dbReference type="PIRSR" id="PIRSR640255-2"/>
    </source>
</evidence>
<feature type="domain" description="DNA/RNA non-specific endonuclease/pyrophosphatase/phosphodiesterase" evidence="12">
    <location>
        <begin position="85"/>
        <end position="281"/>
    </location>
</feature>
<dbReference type="PROSITE" id="PS01070">
    <property type="entry name" value="NUCLEASE_NON_SPEC"/>
    <property type="match status" value="1"/>
</dbReference>
<reference evidence="13" key="1">
    <citation type="journal article" date="2021" name="PeerJ">
        <title>Extensive microbial diversity within the chicken gut microbiome revealed by metagenomics and culture.</title>
        <authorList>
            <person name="Gilroy R."/>
            <person name="Ravi A."/>
            <person name="Getino M."/>
            <person name="Pursley I."/>
            <person name="Horton D.L."/>
            <person name="Alikhan N.F."/>
            <person name="Baker D."/>
            <person name="Gharbi K."/>
            <person name="Hall N."/>
            <person name="Watson M."/>
            <person name="Adriaenssens E.M."/>
            <person name="Foster-Nyarko E."/>
            <person name="Jarju S."/>
            <person name="Secka A."/>
            <person name="Antonio M."/>
            <person name="Oren A."/>
            <person name="Chaudhuri R.R."/>
            <person name="La Ragione R."/>
            <person name="Hildebrand F."/>
            <person name="Pallen M.J."/>
        </authorList>
    </citation>
    <scope>NUCLEOTIDE SEQUENCE</scope>
    <source>
        <strain evidence="13">CHK118-2852</strain>
    </source>
</reference>
<dbReference type="InterPro" id="IPR001604">
    <property type="entry name" value="Endo_G_ENPP1-like_dom"/>
</dbReference>
<dbReference type="InterPro" id="IPR044929">
    <property type="entry name" value="DNA/RNA_non-sp_Endonuclease_sf"/>
</dbReference>
<evidence type="ECO:0000313" key="13">
    <source>
        <dbReference type="EMBL" id="HIZ90763.1"/>
    </source>
</evidence>
<dbReference type="GO" id="GO:0046872">
    <property type="term" value="F:metal ion binding"/>
    <property type="evidence" value="ECO:0007669"/>
    <property type="project" value="UniProtKB-KW"/>
</dbReference>
<feature type="binding site" evidence="9">
    <location>
        <position position="179"/>
    </location>
    <ligand>
        <name>Mg(2+)</name>
        <dbReference type="ChEBI" id="CHEBI:18420"/>
        <note>catalytic</note>
    </ligand>
</feature>
<sequence length="296" mass="33985">MPKRKTKKKDSKGLLYLILLVCAAFIGYGPLSNAWQSGLISLDHLPEGIKSAVQTDKSETQTNLSDAQGLEIPAPMKGADETILKRKGYTVSYNRTLNLPNWVAWELNRDKLVERESRTDKFLPDPNLPESEAVTTDDYKGSGWDRGHMCPAADNRWHWRAMQESFYMTNICPQHHNLNRGDWKELEDCCRVWAEQEGHIYIVCGPILYNQKHRTIGKEHKVTVPEAFFKVILCADSRPPRAIGFIYKNTSGNHPLDSYINSVDQVERITGIDFFPALPDDMEKRVEATYNWKEWN</sequence>
<dbReference type="GO" id="GO:0004519">
    <property type="term" value="F:endonuclease activity"/>
    <property type="evidence" value="ECO:0007669"/>
    <property type="project" value="UniProtKB-UniRule"/>
</dbReference>
<dbReference type="InterPro" id="IPR040255">
    <property type="entry name" value="Non-specific_endonuclease"/>
</dbReference>
<dbReference type="Proteomes" id="UP000824108">
    <property type="component" value="Unassembled WGS sequence"/>
</dbReference>
<evidence type="ECO:0000256" key="2">
    <source>
        <dbReference type="ARBA" id="ARBA00010052"/>
    </source>
</evidence>
<dbReference type="GO" id="GO:0003676">
    <property type="term" value="F:nucleic acid binding"/>
    <property type="evidence" value="ECO:0007669"/>
    <property type="project" value="InterPro"/>
</dbReference>
<evidence type="ECO:0000259" key="11">
    <source>
        <dbReference type="SMART" id="SM00477"/>
    </source>
</evidence>
<dbReference type="CDD" id="cd00091">
    <property type="entry name" value="NUC"/>
    <property type="match status" value="1"/>
</dbReference>
<evidence type="ECO:0000256" key="1">
    <source>
        <dbReference type="ARBA" id="ARBA00001946"/>
    </source>
</evidence>
<keyword evidence="3 10" id="KW-0540">Nuclease</keyword>
<organism evidence="13 14">
    <name type="scientific">Candidatus Bacteroides merdavium</name>
    <dbReference type="NCBI Taxonomy" id="2838472"/>
    <lineage>
        <taxon>Bacteria</taxon>
        <taxon>Pseudomonadati</taxon>
        <taxon>Bacteroidota</taxon>
        <taxon>Bacteroidia</taxon>
        <taxon>Bacteroidales</taxon>
        <taxon>Bacteroidaceae</taxon>
        <taxon>Bacteroides</taxon>
    </lineage>
</organism>
<dbReference type="InterPro" id="IPR018524">
    <property type="entry name" value="DNA/RNA_endonuclease_AS"/>
</dbReference>
<evidence type="ECO:0000256" key="6">
    <source>
        <dbReference type="ARBA" id="ARBA00022801"/>
    </source>
</evidence>
<keyword evidence="6 10" id="KW-0378">Hydrolase</keyword>
<proteinExistence type="inferred from homology"/>
<feature type="domain" description="ENPP1-3/EXOG-like endonuclease/phosphodiesterase" evidence="11">
    <location>
        <begin position="86"/>
        <end position="281"/>
    </location>
</feature>
<gene>
    <name evidence="13" type="ORF">H9807_01370</name>
</gene>
<evidence type="ECO:0000256" key="3">
    <source>
        <dbReference type="ARBA" id="ARBA00022722"/>
    </source>
</evidence>
<dbReference type="Pfam" id="PF01223">
    <property type="entry name" value="Endonuclease_NS"/>
    <property type="match status" value="1"/>
</dbReference>
<reference evidence="13" key="2">
    <citation type="submission" date="2021-04" db="EMBL/GenBank/DDBJ databases">
        <authorList>
            <person name="Gilroy R."/>
        </authorList>
    </citation>
    <scope>NUCLEOTIDE SEQUENCE</scope>
    <source>
        <strain evidence="13">CHK118-2852</strain>
    </source>
</reference>
<evidence type="ECO:0000259" key="12">
    <source>
        <dbReference type="SMART" id="SM00892"/>
    </source>
</evidence>
<dbReference type="SMART" id="SM00892">
    <property type="entry name" value="Endonuclease_NS"/>
    <property type="match status" value="1"/>
</dbReference>
<accession>A0A9D2GVF6</accession>
<dbReference type="Gene3D" id="3.40.570.10">
    <property type="entry name" value="Extracellular Endonuclease, subunit A"/>
    <property type="match status" value="1"/>
</dbReference>
<keyword evidence="4 9" id="KW-0479">Metal-binding</keyword>
<keyword evidence="5 10" id="KW-0255">Endonuclease</keyword>
<dbReference type="InterPro" id="IPR044925">
    <property type="entry name" value="His-Me_finger_sf"/>
</dbReference>
<comment type="cofactor">
    <cofactor evidence="1 10">
        <name>Mg(2+)</name>
        <dbReference type="ChEBI" id="CHEBI:18420"/>
    </cofactor>
</comment>
<evidence type="ECO:0000256" key="8">
    <source>
        <dbReference type="PIRSR" id="PIRSR640255-1"/>
    </source>
</evidence>
<evidence type="ECO:0000256" key="7">
    <source>
        <dbReference type="ARBA" id="ARBA00022842"/>
    </source>
</evidence>
<keyword evidence="7" id="KW-0460">Magnesium</keyword>
<protein>
    <recommendedName>
        <fullName evidence="10">Endonuclease</fullName>
        <ecNumber evidence="10">3.1.30.-</ecNumber>
    </recommendedName>
</protein>
<evidence type="ECO:0000256" key="10">
    <source>
        <dbReference type="RuleBase" id="RU366055"/>
    </source>
</evidence>
<evidence type="ECO:0000256" key="5">
    <source>
        <dbReference type="ARBA" id="ARBA00022759"/>
    </source>
</evidence>
<comment type="caution">
    <text evidence="13">The sequence shown here is derived from an EMBL/GenBank/DDBJ whole genome shotgun (WGS) entry which is preliminary data.</text>
</comment>
<feature type="active site" description="Proton acceptor" evidence="8">
    <location>
        <position position="148"/>
    </location>
</feature>
<dbReference type="EMBL" id="DXAV01000015">
    <property type="protein sequence ID" value="HIZ90763.1"/>
    <property type="molecule type" value="Genomic_DNA"/>
</dbReference>
<dbReference type="AlphaFoldDB" id="A0A9D2GVF6"/>
<evidence type="ECO:0000256" key="4">
    <source>
        <dbReference type="ARBA" id="ARBA00022723"/>
    </source>
</evidence>
<dbReference type="GO" id="GO:0016787">
    <property type="term" value="F:hydrolase activity"/>
    <property type="evidence" value="ECO:0007669"/>
    <property type="project" value="UniProtKB-KW"/>
</dbReference>
<comment type="similarity">
    <text evidence="2 10">Belongs to the DNA/RNA non-specific endonuclease family.</text>
</comment>
<dbReference type="PANTHER" id="PTHR13966">
    <property type="entry name" value="ENDONUCLEASE RELATED"/>
    <property type="match status" value="1"/>
</dbReference>
<name>A0A9D2GVF6_9BACE</name>
<evidence type="ECO:0000313" key="14">
    <source>
        <dbReference type="Proteomes" id="UP000824108"/>
    </source>
</evidence>
<dbReference type="EC" id="3.1.30.-" evidence="10"/>
<dbReference type="SMART" id="SM00477">
    <property type="entry name" value="NUC"/>
    <property type="match status" value="1"/>
</dbReference>
<dbReference type="PANTHER" id="PTHR13966:SF5">
    <property type="entry name" value="ENDONUCLEASE G, MITOCHONDRIAL"/>
    <property type="match status" value="1"/>
</dbReference>
<dbReference type="InterPro" id="IPR020821">
    <property type="entry name" value="ENPP1-3/EXOG-like_nuc-like"/>
</dbReference>